<name>A1RU65_PYRIL</name>
<accession>A1RU65</accession>
<dbReference type="STRING" id="384616.Pisl_1334"/>
<dbReference type="HOGENOM" id="CLU_2271144_0_0_2"/>
<evidence type="ECO:0000256" key="1">
    <source>
        <dbReference type="ARBA" id="ARBA00001966"/>
    </source>
</evidence>
<dbReference type="AlphaFoldDB" id="A1RU65"/>
<dbReference type="PANTHER" id="PTHR43273:SF2">
    <property type="entry name" value="RADICAL SAM CORE DOMAIN-CONTAINING PROTEIN"/>
    <property type="match status" value="1"/>
</dbReference>
<evidence type="ECO:0000313" key="3">
    <source>
        <dbReference type="Proteomes" id="UP000002595"/>
    </source>
</evidence>
<protein>
    <recommendedName>
        <fullName evidence="4">Radical SAM domain protein</fullName>
    </recommendedName>
</protein>
<keyword evidence="3" id="KW-1185">Reference proteome</keyword>
<dbReference type="KEGG" id="pis:Pisl_1334"/>
<proteinExistence type="predicted"/>
<gene>
    <name evidence="2" type="ordered locus">Pisl_1334</name>
</gene>
<dbReference type="InterPro" id="IPR023885">
    <property type="entry name" value="4Fe4S-binding_SPASM_dom"/>
</dbReference>
<organism evidence="2 3">
    <name type="scientific">Pyrobaculum islandicum (strain DSM 4184 / JCM 9189 / GEO3)</name>
    <dbReference type="NCBI Taxonomy" id="384616"/>
    <lineage>
        <taxon>Archaea</taxon>
        <taxon>Thermoproteota</taxon>
        <taxon>Thermoprotei</taxon>
        <taxon>Thermoproteales</taxon>
        <taxon>Thermoproteaceae</taxon>
        <taxon>Pyrobaculum</taxon>
    </lineage>
</organism>
<dbReference type="EMBL" id="CP000504">
    <property type="protein sequence ID" value="ABL88497.1"/>
    <property type="molecule type" value="Genomic_DNA"/>
</dbReference>
<evidence type="ECO:0008006" key="4">
    <source>
        <dbReference type="Google" id="ProtNLM"/>
    </source>
</evidence>
<evidence type="ECO:0000313" key="2">
    <source>
        <dbReference type="EMBL" id="ABL88497.1"/>
    </source>
</evidence>
<dbReference type="InterPro" id="IPR023867">
    <property type="entry name" value="Sulphatase_maturase_rSAM"/>
</dbReference>
<reference evidence="2" key="1">
    <citation type="submission" date="2006-12" db="EMBL/GenBank/DDBJ databases">
        <title>Complete sequence of Pyrobaculum islandicum DSM 4184.</title>
        <authorList>
            <person name="Copeland A."/>
            <person name="Lucas S."/>
            <person name="Lapidus A."/>
            <person name="Barry K."/>
            <person name="Detter J.C."/>
            <person name="Glavina del Rio T."/>
            <person name="Dalin E."/>
            <person name="Tice H."/>
            <person name="Pitluck S."/>
            <person name="Meincke L."/>
            <person name="Brettin T."/>
            <person name="Bruce D."/>
            <person name="Han C."/>
            <person name="Tapia R."/>
            <person name="Gilna P."/>
            <person name="Schmutz J."/>
            <person name="Larimer F."/>
            <person name="Land M."/>
            <person name="Hauser L."/>
            <person name="Kyrpides N."/>
            <person name="Mikhailova N."/>
            <person name="Cozen A.E."/>
            <person name="Fitz-Gibbon S.T."/>
            <person name="House C.H."/>
            <person name="Saltikov C."/>
            <person name="Lowe T."/>
            <person name="Richardson P."/>
        </authorList>
    </citation>
    <scope>NUCLEOTIDE SEQUENCE [LARGE SCALE GENOMIC DNA]</scope>
    <source>
        <strain evidence="2">DSM 4184</strain>
    </source>
</reference>
<dbReference type="GO" id="GO:0016491">
    <property type="term" value="F:oxidoreductase activity"/>
    <property type="evidence" value="ECO:0007669"/>
    <property type="project" value="InterPro"/>
</dbReference>
<dbReference type="InterPro" id="IPR013785">
    <property type="entry name" value="Aldolase_TIM"/>
</dbReference>
<comment type="cofactor">
    <cofactor evidence="1">
        <name>[4Fe-4S] cluster</name>
        <dbReference type="ChEBI" id="CHEBI:49883"/>
    </cofactor>
</comment>
<dbReference type="Proteomes" id="UP000002595">
    <property type="component" value="Chromosome"/>
</dbReference>
<dbReference type="PANTHER" id="PTHR43273">
    <property type="entry name" value="ANAEROBIC SULFATASE-MATURATING ENZYME HOMOLOG ASLB-RELATED"/>
    <property type="match status" value="1"/>
</dbReference>
<dbReference type="Gene3D" id="3.20.20.70">
    <property type="entry name" value="Aldolase class I"/>
    <property type="match status" value="1"/>
</dbReference>
<sequence>MEGGTVRLCHKHSVFAINTDGRILHCPIAVSEKWATAGHIKTGLNGVAPRLKDKCFFCEYRHVCGGRCLYTHYENYWGEEGFDAVCMVTKKTIKILEEEAPG</sequence>
<dbReference type="eggNOG" id="arCOG00938">
    <property type="taxonomic scope" value="Archaea"/>
</dbReference>
<dbReference type="NCBIfam" id="TIGR04085">
    <property type="entry name" value="rSAM_more_4Fe4S"/>
    <property type="match status" value="1"/>
</dbReference>